<dbReference type="PANTHER" id="PTHR48416:SF1">
    <property type="entry name" value="CYTOCHROME C OXIDASE SUBUNIT 6C"/>
    <property type="match status" value="1"/>
</dbReference>
<evidence type="ECO:0000313" key="10">
    <source>
        <dbReference type="EMBL" id="PAV74375.1"/>
    </source>
</evidence>
<keyword evidence="5" id="KW-0999">Mitochondrion inner membrane</keyword>
<sequence>MSRPAEHMMRNMVHHYGRRAIAISLVAAFGSSAAFFFGYVQPRAKKYEQYFANYDPYTRSKEICDTNKGYMVSCPQELAKMAEEKGVKIQPL</sequence>
<dbReference type="PANTHER" id="PTHR48416">
    <property type="entry name" value="CYTOCHROME C OXIDASE SUBUNIT 6C"/>
    <property type="match status" value="1"/>
</dbReference>
<evidence type="ECO:0000256" key="7">
    <source>
        <dbReference type="ARBA" id="ARBA00023128"/>
    </source>
</evidence>
<keyword evidence="8 9" id="KW-0472">Membrane</keyword>
<dbReference type="GO" id="GO:0005743">
    <property type="term" value="C:mitochondrial inner membrane"/>
    <property type="evidence" value="ECO:0007669"/>
    <property type="project" value="UniProtKB-SubCell"/>
</dbReference>
<protein>
    <submittedName>
        <fullName evidence="10">Uncharacterized protein</fullName>
    </submittedName>
</protein>
<dbReference type="AlphaFoldDB" id="A0A2A2KKA3"/>
<gene>
    <name evidence="10" type="ORF">WR25_07934</name>
</gene>
<name>A0A2A2KKA3_9BILA</name>
<organism evidence="10 11">
    <name type="scientific">Diploscapter pachys</name>
    <dbReference type="NCBI Taxonomy" id="2018661"/>
    <lineage>
        <taxon>Eukaryota</taxon>
        <taxon>Metazoa</taxon>
        <taxon>Ecdysozoa</taxon>
        <taxon>Nematoda</taxon>
        <taxon>Chromadorea</taxon>
        <taxon>Rhabditida</taxon>
        <taxon>Rhabditina</taxon>
        <taxon>Rhabditomorpha</taxon>
        <taxon>Rhabditoidea</taxon>
        <taxon>Rhabditidae</taxon>
        <taxon>Diploscapter</taxon>
    </lineage>
</organism>
<comment type="subcellular location">
    <subcellularLocation>
        <location evidence="1">Mitochondrion inner membrane</location>
        <topology evidence="1">Single-pass membrane protein</topology>
    </subcellularLocation>
</comment>
<reference evidence="10 11" key="1">
    <citation type="journal article" date="2017" name="Curr. Biol.">
        <title>Genome architecture and evolution of a unichromosomal asexual nematode.</title>
        <authorList>
            <person name="Fradin H."/>
            <person name="Zegar C."/>
            <person name="Gutwein M."/>
            <person name="Lucas J."/>
            <person name="Kovtun M."/>
            <person name="Corcoran D."/>
            <person name="Baugh L.R."/>
            <person name="Kiontke K."/>
            <person name="Gunsalus K."/>
            <person name="Fitch D.H."/>
            <person name="Piano F."/>
        </authorList>
    </citation>
    <scope>NUCLEOTIDE SEQUENCE [LARGE SCALE GENOMIC DNA]</scope>
    <source>
        <strain evidence="10">PF1309</strain>
    </source>
</reference>
<dbReference type="InterPro" id="IPR034884">
    <property type="entry name" value="Cytochrome_c_oxidase_VIc/VIIs"/>
</dbReference>
<evidence type="ECO:0000256" key="6">
    <source>
        <dbReference type="ARBA" id="ARBA00022989"/>
    </source>
</evidence>
<keyword evidence="4 9" id="KW-0812">Transmembrane</keyword>
<accession>A0A2A2KKA3</accession>
<evidence type="ECO:0000256" key="4">
    <source>
        <dbReference type="ARBA" id="ARBA00022692"/>
    </source>
</evidence>
<evidence type="ECO:0000256" key="8">
    <source>
        <dbReference type="ARBA" id="ARBA00023136"/>
    </source>
</evidence>
<evidence type="ECO:0000256" key="1">
    <source>
        <dbReference type="ARBA" id="ARBA00004434"/>
    </source>
</evidence>
<comment type="pathway">
    <text evidence="2">Energy metabolism; oxidative phosphorylation.</text>
</comment>
<keyword evidence="11" id="KW-1185">Reference proteome</keyword>
<dbReference type="InterPro" id="IPR037169">
    <property type="entry name" value="Cytochrome_c_oxidase_VIc_sf"/>
</dbReference>
<proteinExistence type="inferred from homology"/>
<dbReference type="OrthoDB" id="10051322at2759"/>
<dbReference type="Proteomes" id="UP000218231">
    <property type="component" value="Unassembled WGS sequence"/>
</dbReference>
<dbReference type="InterPro" id="IPR051389">
    <property type="entry name" value="Cytochrome_c_oxidase_VIc"/>
</dbReference>
<dbReference type="Pfam" id="PF02937">
    <property type="entry name" value="COX6C"/>
    <property type="match status" value="1"/>
</dbReference>
<comment type="caution">
    <text evidence="10">The sequence shown here is derived from an EMBL/GenBank/DDBJ whole genome shotgun (WGS) entry which is preliminary data.</text>
</comment>
<feature type="transmembrane region" description="Helical" evidence="9">
    <location>
        <begin position="20"/>
        <end position="40"/>
    </location>
</feature>
<dbReference type="STRING" id="2018661.A0A2A2KKA3"/>
<evidence type="ECO:0000256" key="3">
    <source>
        <dbReference type="ARBA" id="ARBA00007204"/>
    </source>
</evidence>
<evidence type="ECO:0000256" key="5">
    <source>
        <dbReference type="ARBA" id="ARBA00022792"/>
    </source>
</evidence>
<keyword evidence="6 9" id="KW-1133">Transmembrane helix</keyword>
<evidence type="ECO:0000313" key="11">
    <source>
        <dbReference type="Proteomes" id="UP000218231"/>
    </source>
</evidence>
<dbReference type="SUPFAM" id="SSF81415">
    <property type="entry name" value="Mitochondrial cytochrome c oxidase subunit VIc"/>
    <property type="match status" value="1"/>
</dbReference>
<dbReference type="EMBL" id="LIAE01008340">
    <property type="protein sequence ID" value="PAV74375.1"/>
    <property type="molecule type" value="Genomic_DNA"/>
</dbReference>
<dbReference type="Gene3D" id="4.10.93.10">
    <property type="entry name" value="Mitochondrial cytochrome c oxidase subunit VIc/VIIs"/>
    <property type="match status" value="1"/>
</dbReference>
<evidence type="ECO:0000256" key="9">
    <source>
        <dbReference type="SAM" id="Phobius"/>
    </source>
</evidence>
<comment type="similarity">
    <text evidence="3">Belongs to the cytochrome c oxidase subunit 6c family.</text>
</comment>
<evidence type="ECO:0000256" key="2">
    <source>
        <dbReference type="ARBA" id="ARBA00004673"/>
    </source>
</evidence>
<keyword evidence="7" id="KW-0496">Mitochondrion</keyword>